<organism evidence="2">
    <name type="scientific">Trypanosoma vivax (strain Y486)</name>
    <dbReference type="NCBI Taxonomy" id="1055687"/>
    <lineage>
        <taxon>Eukaryota</taxon>
        <taxon>Discoba</taxon>
        <taxon>Euglenozoa</taxon>
        <taxon>Kinetoplastea</taxon>
        <taxon>Metakinetoplastina</taxon>
        <taxon>Trypanosomatida</taxon>
        <taxon>Trypanosomatidae</taxon>
        <taxon>Trypanosoma</taxon>
        <taxon>Duttonella</taxon>
    </lineage>
</organism>
<protein>
    <submittedName>
        <fullName evidence="2">Uncharacterized protein</fullName>
    </submittedName>
</protein>
<dbReference type="AlphaFoldDB" id="G0U2H5"/>
<dbReference type="EMBL" id="HE573025">
    <property type="protein sequence ID" value="CCC50478.1"/>
    <property type="molecule type" value="Genomic_DNA"/>
</dbReference>
<evidence type="ECO:0000256" key="1">
    <source>
        <dbReference type="SAM" id="MobiDB-lite"/>
    </source>
</evidence>
<gene>
    <name evidence="2" type="ORF">TVY486_0902990</name>
</gene>
<accession>G0U2H5</accession>
<sequence length="423" mass="46222">MRAATQKLQCSTARLTVFRVVLFGTAAKQPTAVPCKTRPPPRLSDRKIQSPDGGRALKGAHDTLLALPSSCVLPKTKSHQSTSPNPFLPRPASQGPFLCGYVLPLLTPVQFSPSTSNKAVPHDRHRPQTWSPIHPVSCCRCLSVLKPLVHSPVKRKKRSCSTALRACKPSHAFLTRPPTRRGPAPAHATVHTFARQRSCVPPSLPLFSSATRFRQSGAPFLLHSLLPRSGFPSRPIASAATVAKPPCRSPPAEQLYFPSLVPFKELVPFPLSGHLFSPLVFPFTHFLLWCLARPQIPAPPGRLCNKTTCLLSAFTTALKAARNVWLAKQAAKEKEECVNETGGTGNTTPGEQDGRPDDHIAIAPTQGQWNTGTSKRSVVEAERELSERRMQLELAQQKVRTLLTTLLHYKSRVATTSSTTEDV</sequence>
<reference evidence="2" key="1">
    <citation type="journal article" date="2012" name="Proc. Natl. Acad. Sci. U.S.A.">
        <title>Antigenic diversity is generated by distinct evolutionary mechanisms in African trypanosome species.</title>
        <authorList>
            <person name="Jackson A.P."/>
            <person name="Berry A."/>
            <person name="Aslett M."/>
            <person name="Allison H.C."/>
            <person name="Burton P."/>
            <person name="Vavrova-Anderson J."/>
            <person name="Brown R."/>
            <person name="Browne H."/>
            <person name="Corton N."/>
            <person name="Hauser H."/>
            <person name="Gamble J."/>
            <person name="Gilderthorp R."/>
            <person name="Marcello L."/>
            <person name="McQuillan J."/>
            <person name="Otto T.D."/>
            <person name="Quail M.A."/>
            <person name="Sanders M.J."/>
            <person name="van Tonder A."/>
            <person name="Ginger M.L."/>
            <person name="Field M.C."/>
            <person name="Barry J.D."/>
            <person name="Hertz-Fowler C."/>
            <person name="Berriman M."/>
        </authorList>
    </citation>
    <scope>NUCLEOTIDE SEQUENCE</scope>
    <source>
        <strain evidence="2">Y486</strain>
    </source>
</reference>
<name>G0U2H5_TRYVY</name>
<proteinExistence type="predicted"/>
<feature type="region of interest" description="Disordered" evidence="1">
    <location>
        <begin position="31"/>
        <end position="55"/>
    </location>
</feature>
<evidence type="ECO:0000313" key="2">
    <source>
        <dbReference type="EMBL" id="CCC50478.1"/>
    </source>
</evidence>